<accession>A0A1G6LIC2</accession>
<name>A0A1G6LIC2_9FIRM</name>
<evidence type="ECO:0000259" key="1">
    <source>
        <dbReference type="Pfam" id="PF12146"/>
    </source>
</evidence>
<dbReference type="Gene3D" id="3.40.50.1820">
    <property type="entry name" value="alpha/beta hydrolase"/>
    <property type="match status" value="1"/>
</dbReference>
<dbReference type="Pfam" id="PF12146">
    <property type="entry name" value="Hydrolase_4"/>
    <property type="match status" value="1"/>
</dbReference>
<dbReference type="RefSeq" id="WP_218118205.1">
    <property type="nucleotide sequence ID" value="NZ_FMYW01000007.1"/>
</dbReference>
<feature type="domain" description="Serine aminopeptidase S33" evidence="1">
    <location>
        <begin position="65"/>
        <end position="307"/>
    </location>
</feature>
<dbReference type="InterPro" id="IPR050266">
    <property type="entry name" value="AB_hydrolase_sf"/>
</dbReference>
<dbReference type="Proteomes" id="UP000198943">
    <property type="component" value="Unassembled WGS sequence"/>
</dbReference>
<proteinExistence type="predicted"/>
<dbReference type="PANTHER" id="PTHR43798:SF33">
    <property type="entry name" value="HYDROLASE, PUTATIVE (AFU_ORTHOLOGUE AFUA_2G14860)-RELATED"/>
    <property type="match status" value="1"/>
</dbReference>
<protein>
    <submittedName>
        <fullName evidence="2">Pimeloyl-ACP methyl ester carboxylesterase</fullName>
    </submittedName>
</protein>
<dbReference type="AlphaFoldDB" id="A0A1G6LIC2"/>
<evidence type="ECO:0000313" key="3">
    <source>
        <dbReference type="Proteomes" id="UP000198943"/>
    </source>
</evidence>
<dbReference type="PANTHER" id="PTHR43798">
    <property type="entry name" value="MONOACYLGLYCEROL LIPASE"/>
    <property type="match status" value="1"/>
</dbReference>
<dbReference type="SUPFAM" id="SSF53474">
    <property type="entry name" value="alpha/beta-Hydrolases"/>
    <property type="match status" value="1"/>
</dbReference>
<dbReference type="EMBL" id="FMYW01000007">
    <property type="protein sequence ID" value="SDC42933.1"/>
    <property type="molecule type" value="Genomic_DNA"/>
</dbReference>
<dbReference type="GO" id="GO:0016020">
    <property type="term" value="C:membrane"/>
    <property type="evidence" value="ECO:0007669"/>
    <property type="project" value="TreeGrafter"/>
</dbReference>
<dbReference type="InterPro" id="IPR022742">
    <property type="entry name" value="Hydrolase_4"/>
</dbReference>
<sequence>MPINKNELTMERVRKALSGFSVCLLLFLLCGSSALAAEIFRETVPLERNRVPLHLERYVEKDGKRKQPLLLVHGVTYSSHEFDVDYKDYSLARYFAGHGFEVWLLDIAGFGNSGSVGDGFRPDSDYAAEDIASAVRCIMQRSRVSFVDVLGWSWGTVTSGRFAARHPEMVRRLVLYAPIVAGLGEQPVAEPFHTNTWMHAAEDFQTAPDGGIDFRIVERPVADTFLSNAWRNDKTSSPNGGRRDLLVSPDTRLIPTADIKVPTLIIVGSKDPYVSPALCEEAYKTLPDRNSRLEIIEGGGHAMLMERPYYRRFRAKVRAFLSRGAR</sequence>
<keyword evidence="3" id="KW-1185">Reference proteome</keyword>
<reference evidence="3" key="1">
    <citation type="submission" date="2016-10" db="EMBL/GenBank/DDBJ databases">
        <authorList>
            <person name="Varghese N."/>
            <person name="Submissions S."/>
        </authorList>
    </citation>
    <scope>NUCLEOTIDE SEQUENCE [LARGE SCALE GENOMIC DNA]</scope>
    <source>
        <strain evidence="3">DSM 11005</strain>
    </source>
</reference>
<dbReference type="PRINTS" id="PR00111">
    <property type="entry name" value="ABHYDROLASE"/>
</dbReference>
<gene>
    <name evidence="2" type="ORF">SAMN04487864_10787</name>
</gene>
<dbReference type="InterPro" id="IPR029058">
    <property type="entry name" value="AB_hydrolase_fold"/>
</dbReference>
<dbReference type="InterPro" id="IPR000073">
    <property type="entry name" value="AB_hydrolase_1"/>
</dbReference>
<organism evidence="2 3">
    <name type="scientific">Succiniclasticum ruminis</name>
    <dbReference type="NCBI Taxonomy" id="40841"/>
    <lineage>
        <taxon>Bacteria</taxon>
        <taxon>Bacillati</taxon>
        <taxon>Bacillota</taxon>
        <taxon>Negativicutes</taxon>
        <taxon>Acidaminococcales</taxon>
        <taxon>Acidaminococcaceae</taxon>
        <taxon>Succiniclasticum</taxon>
    </lineage>
</organism>
<evidence type="ECO:0000313" key="2">
    <source>
        <dbReference type="EMBL" id="SDC42933.1"/>
    </source>
</evidence>